<dbReference type="PANTHER" id="PTHR30349:SF77">
    <property type="entry name" value="TYROSINE RECOMBINASE XERC"/>
    <property type="match status" value="1"/>
</dbReference>
<dbReference type="GO" id="GO:0007059">
    <property type="term" value="P:chromosome segregation"/>
    <property type="evidence" value="ECO:0007669"/>
    <property type="project" value="UniProtKB-KW"/>
</dbReference>
<dbReference type="InterPro" id="IPR011010">
    <property type="entry name" value="DNA_brk_join_enz"/>
</dbReference>
<evidence type="ECO:0000256" key="2">
    <source>
        <dbReference type="ARBA" id="ARBA00022490"/>
    </source>
</evidence>
<gene>
    <name evidence="12" type="ORF">DIT68_03070</name>
    <name evidence="13" type="ORF">DIT68_03110</name>
</gene>
<keyword evidence="8" id="KW-0131">Cell cycle</keyword>
<evidence type="ECO:0000256" key="7">
    <source>
        <dbReference type="ARBA" id="ARBA00023172"/>
    </source>
</evidence>
<dbReference type="InterPro" id="IPR010998">
    <property type="entry name" value="Integrase_recombinase_N"/>
</dbReference>
<evidence type="ECO:0000259" key="10">
    <source>
        <dbReference type="PROSITE" id="PS51898"/>
    </source>
</evidence>
<evidence type="ECO:0000313" key="14">
    <source>
        <dbReference type="Proteomes" id="UP000245370"/>
    </source>
</evidence>
<evidence type="ECO:0008006" key="15">
    <source>
        <dbReference type="Google" id="ProtNLM"/>
    </source>
</evidence>
<dbReference type="InterPro" id="IPR013762">
    <property type="entry name" value="Integrase-like_cat_sf"/>
</dbReference>
<feature type="domain" description="Core-binding (CB)" evidence="11">
    <location>
        <begin position="2"/>
        <end position="91"/>
    </location>
</feature>
<dbReference type="PROSITE" id="PS51900">
    <property type="entry name" value="CB"/>
    <property type="match status" value="1"/>
</dbReference>
<evidence type="ECO:0000256" key="8">
    <source>
        <dbReference type="ARBA" id="ARBA00023306"/>
    </source>
</evidence>
<dbReference type="GO" id="GO:0015074">
    <property type="term" value="P:DNA integration"/>
    <property type="evidence" value="ECO:0007669"/>
    <property type="project" value="UniProtKB-KW"/>
</dbReference>
<keyword evidence="14" id="KW-1185">Reference proteome</keyword>
<proteinExistence type="predicted"/>
<evidence type="ECO:0000259" key="11">
    <source>
        <dbReference type="PROSITE" id="PS51900"/>
    </source>
</evidence>
<evidence type="ECO:0000256" key="5">
    <source>
        <dbReference type="ARBA" id="ARBA00022908"/>
    </source>
</evidence>
<dbReference type="EMBL" id="QFRJ01000002">
    <property type="protein sequence ID" value="PWH86237.1"/>
    <property type="molecule type" value="Genomic_DNA"/>
</dbReference>
<dbReference type="GO" id="GO:0006310">
    <property type="term" value="P:DNA recombination"/>
    <property type="evidence" value="ECO:0007669"/>
    <property type="project" value="UniProtKB-KW"/>
</dbReference>
<accession>A0A2U2XER0</accession>
<evidence type="ECO:0000256" key="1">
    <source>
        <dbReference type="ARBA" id="ARBA00004496"/>
    </source>
</evidence>
<keyword evidence="5" id="KW-0229">DNA integration</keyword>
<dbReference type="Proteomes" id="UP000245370">
    <property type="component" value="Unassembled WGS sequence"/>
</dbReference>
<reference evidence="12 14" key="2">
    <citation type="submission" date="2018-05" db="EMBL/GenBank/DDBJ databases">
        <authorList>
            <person name="Lanie J.A."/>
            <person name="Ng W.-L."/>
            <person name="Kazmierczak K.M."/>
            <person name="Andrzejewski T.M."/>
            <person name="Davidsen T.M."/>
            <person name="Wayne K.J."/>
            <person name="Tettelin H."/>
            <person name="Glass J.I."/>
            <person name="Rusch D."/>
            <person name="Podicherti R."/>
            <person name="Tsui H.-C.T."/>
            <person name="Winkler M.E."/>
        </authorList>
    </citation>
    <scope>NUCLEOTIDE SEQUENCE [LARGE SCALE GENOMIC DNA]</scope>
    <source>
        <strain evidence="12 14">C305</strain>
    </source>
</reference>
<dbReference type="InterPro" id="IPR002104">
    <property type="entry name" value="Integrase_catalytic"/>
</dbReference>
<organism evidence="12 14">
    <name type="scientific">Brumimicrobium oceani</name>
    <dbReference type="NCBI Taxonomy" id="2100725"/>
    <lineage>
        <taxon>Bacteria</taxon>
        <taxon>Pseudomonadati</taxon>
        <taxon>Bacteroidota</taxon>
        <taxon>Flavobacteriia</taxon>
        <taxon>Flavobacteriales</taxon>
        <taxon>Crocinitomicaceae</taxon>
        <taxon>Brumimicrobium</taxon>
    </lineage>
</organism>
<dbReference type="Gene3D" id="1.10.443.10">
    <property type="entry name" value="Intergrase catalytic core"/>
    <property type="match status" value="1"/>
</dbReference>
<sequence length="293" mass="33823">MEEIEKAVKNFKSHLERLGYSKSTVLMLPSCVKEFLKVQQIKNIPAITSEQIQTHYEYLQTRPNKRKPGTLSENHINHHIYGLKLFFKWLEANGKIQMNPISGLEFEAPKTKPREILSLKEVGELYETCENHWQRAVLGIYYGCGLRRSEGINLNIKDVHFRSSLLYVREGKGAKRRVVPMSENVKNDLLNYALKERRSKPGETAFLTGQMGRRVNPKMLVKTLKELIDKAQLEKADIERSRNISLHSLRHSIATHLLENGLSIENVRDFLGHSFLESTQIYAKVSKNQLDKL</sequence>
<comment type="subcellular location">
    <subcellularLocation>
        <location evidence="1">Cytoplasm</location>
    </subcellularLocation>
</comment>
<feature type="domain" description="Tyr recombinase" evidence="10">
    <location>
        <begin position="112"/>
        <end position="293"/>
    </location>
</feature>
<dbReference type="InterPro" id="IPR050090">
    <property type="entry name" value="Tyrosine_recombinase_XerCD"/>
</dbReference>
<name>A0A2U2XER0_9FLAO</name>
<dbReference type="EMBL" id="QFRJ01000002">
    <property type="protein sequence ID" value="PWH86244.1"/>
    <property type="molecule type" value="Genomic_DNA"/>
</dbReference>
<comment type="caution">
    <text evidence="12">The sequence shown here is derived from an EMBL/GenBank/DDBJ whole genome shotgun (WGS) entry which is preliminary data.</text>
</comment>
<protein>
    <recommendedName>
        <fullName evidence="15">Tyr recombinase domain-containing protein</fullName>
    </recommendedName>
</protein>
<keyword evidence="7" id="KW-0233">DNA recombination</keyword>
<evidence type="ECO:0000256" key="9">
    <source>
        <dbReference type="PROSITE-ProRule" id="PRU01248"/>
    </source>
</evidence>
<evidence type="ECO:0000256" key="3">
    <source>
        <dbReference type="ARBA" id="ARBA00022618"/>
    </source>
</evidence>
<dbReference type="GO" id="GO:0005737">
    <property type="term" value="C:cytoplasm"/>
    <property type="evidence" value="ECO:0007669"/>
    <property type="project" value="UniProtKB-SubCell"/>
</dbReference>
<dbReference type="PANTHER" id="PTHR30349">
    <property type="entry name" value="PHAGE INTEGRASE-RELATED"/>
    <property type="match status" value="1"/>
</dbReference>
<dbReference type="Gene3D" id="1.10.150.130">
    <property type="match status" value="1"/>
</dbReference>
<dbReference type="GO" id="GO:0051301">
    <property type="term" value="P:cell division"/>
    <property type="evidence" value="ECO:0007669"/>
    <property type="project" value="UniProtKB-KW"/>
</dbReference>
<keyword evidence="4" id="KW-0159">Chromosome partition</keyword>
<dbReference type="InterPro" id="IPR044068">
    <property type="entry name" value="CB"/>
</dbReference>
<dbReference type="SUPFAM" id="SSF56349">
    <property type="entry name" value="DNA breaking-rejoining enzymes"/>
    <property type="match status" value="1"/>
</dbReference>
<keyword evidence="3" id="KW-0132">Cell division</keyword>
<evidence type="ECO:0000256" key="4">
    <source>
        <dbReference type="ARBA" id="ARBA00022829"/>
    </source>
</evidence>
<dbReference type="RefSeq" id="WP_109358355.1">
    <property type="nucleotide sequence ID" value="NZ_QFRJ01000002.1"/>
</dbReference>
<dbReference type="GO" id="GO:0003677">
    <property type="term" value="F:DNA binding"/>
    <property type="evidence" value="ECO:0007669"/>
    <property type="project" value="UniProtKB-UniRule"/>
</dbReference>
<evidence type="ECO:0000313" key="12">
    <source>
        <dbReference type="EMBL" id="PWH86237.1"/>
    </source>
</evidence>
<reference evidence="12 14" key="1">
    <citation type="submission" date="2018-05" db="EMBL/GenBank/DDBJ databases">
        <title>Brumimicrobium oceani sp. nov., isolated from coastal sediment.</title>
        <authorList>
            <person name="Kou Y."/>
        </authorList>
    </citation>
    <scope>NUCLEOTIDE SEQUENCE [LARGE SCALE GENOMIC DNA]</scope>
    <source>
        <strain evidence="12 14">C305</strain>
    </source>
</reference>
<dbReference type="PROSITE" id="PS51898">
    <property type="entry name" value="TYR_RECOMBINASE"/>
    <property type="match status" value="1"/>
</dbReference>
<dbReference type="AlphaFoldDB" id="A0A2U2XER0"/>
<keyword evidence="2" id="KW-0963">Cytoplasm</keyword>
<dbReference type="Pfam" id="PF00589">
    <property type="entry name" value="Phage_integrase"/>
    <property type="match status" value="1"/>
</dbReference>
<dbReference type="OrthoDB" id="9801717at2"/>
<keyword evidence="6 9" id="KW-0238">DNA-binding</keyword>
<evidence type="ECO:0000313" key="13">
    <source>
        <dbReference type="EMBL" id="PWH86244.1"/>
    </source>
</evidence>
<evidence type="ECO:0000256" key="6">
    <source>
        <dbReference type="ARBA" id="ARBA00023125"/>
    </source>
</evidence>